<dbReference type="PROSITE" id="PS00042">
    <property type="entry name" value="HTH_CRP_1"/>
    <property type="match status" value="1"/>
</dbReference>
<organism evidence="6 7">
    <name type="scientific">Pollutimonas thiosulfatoxidans</name>
    <dbReference type="NCBI Taxonomy" id="2028345"/>
    <lineage>
        <taxon>Bacteria</taxon>
        <taxon>Pseudomonadati</taxon>
        <taxon>Pseudomonadota</taxon>
        <taxon>Betaproteobacteria</taxon>
        <taxon>Burkholderiales</taxon>
        <taxon>Alcaligenaceae</taxon>
        <taxon>Pollutimonas</taxon>
    </lineage>
</organism>
<dbReference type="InterPro" id="IPR018335">
    <property type="entry name" value="Tscrpt_reg_HTH_Crp-type_CS"/>
</dbReference>
<dbReference type="SUPFAM" id="SSF46785">
    <property type="entry name" value="Winged helix' DNA-binding domain"/>
    <property type="match status" value="1"/>
</dbReference>
<evidence type="ECO:0000259" key="4">
    <source>
        <dbReference type="PROSITE" id="PS50042"/>
    </source>
</evidence>
<dbReference type="GO" id="GO:0005829">
    <property type="term" value="C:cytosol"/>
    <property type="evidence" value="ECO:0007669"/>
    <property type="project" value="TreeGrafter"/>
</dbReference>
<dbReference type="PROSITE" id="PS51063">
    <property type="entry name" value="HTH_CRP_2"/>
    <property type="match status" value="1"/>
</dbReference>
<dbReference type="RefSeq" id="WP_128356342.1">
    <property type="nucleotide sequence ID" value="NZ_CP022987.1"/>
</dbReference>
<dbReference type="Pfam" id="PF13545">
    <property type="entry name" value="HTH_Crp_2"/>
    <property type="match status" value="1"/>
</dbReference>
<dbReference type="SUPFAM" id="SSF51206">
    <property type="entry name" value="cAMP-binding domain-like"/>
    <property type="match status" value="1"/>
</dbReference>
<feature type="domain" description="HTH crp-type" evidence="5">
    <location>
        <begin position="161"/>
        <end position="230"/>
    </location>
</feature>
<dbReference type="InterPro" id="IPR050397">
    <property type="entry name" value="Env_Response_Regulators"/>
</dbReference>
<keyword evidence="1" id="KW-0805">Transcription regulation</keyword>
<sequence>MICTPGPNNAATHDERTHALCVSRVPIFNHLPHEALAVIAGKATMRSYGSGEVIHRSGDPSEQLFIVHQGKVKVYRLSEGGKEQLVRILLPGNFIGELALFSATDHDSYAETMQPSMICTIQRADIRDLLLSYPDISLHVLAELSRRLGVSEKQTAVIATEPVTTRIALYLADLADQGDTCTFSLPMARKDLASFLGTTPETISRKFGDFEQAGIIRQMGPRKIAILDLDALLLV</sequence>
<dbReference type="GO" id="GO:0003700">
    <property type="term" value="F:DNA-binding transcription factor activity"/>
    <property type="evidence" value="ECO:0007669"/>
    <property type="project" value="InterPro"/>
</dbReference>
<dbReference type="Gene3D" id="1.10.10.10">
    <property type="entry name" value="Winged helix-like DNA-binding domain superfamily/Winged helix DNA-binding domain"/>
    <property type="match status" value="1"/>
</dbReference>
<dbReference type="KEGG" id="pus:CKA81_16880"/>
<keyword evidence="2" id="KW-0238">DNA-binding</keyword>
<dbReference type="AlphaFoldDB" id="A0A410GGE7"/>
<dbReference type="SMART" id="SM00100">
    <property type="entry name" value="cNMP"/>
    <property type="match status" value="1"/>
</dbReference>
<dbReference type="InterPro" id="IPR018490">
    <property type="entry name" value="cNMP-bd_dom_sf"/>
</dbReference>
<dbReference type="InterPro" id="IPR036388">
    <property type="entry name" value="WH-like_DNA-bd_sf"/>
</dbReference>
<dbReference type="SMART" id="SM00419">
    <property type="entry name" value="HTH_CRP"/>
    <property type="match status" value="1"/>
</dbReference>
<feature type="domain" description="Cyclic nucleotide-binding" evidence="4">
    <location>
        <begin position="27"/>
        <end position="147"/>
    </location>
</feature>
<accession>A0A410GGE7</accession>
<dbReference type="CDD" id="cd00092">
    <property type="entry name" value="HTH_CRP"/>
    <property type="match status" value="1"/>
</dbReference>
<evidence type="ECO:0000256" key="1">
    <source>
        <dbReference type="ARBA" id="ARBA00023015"/>
    </source>
</evidence>
<dbReference type="InterPro" id="IPR014710">
    <property type="entry name" value="RmlC-like_jellyroll"/>
</dbReference>
<dbReference type="InterPro" id="IPR000595">
    <property type="entry name" value="cNMP-bd_dom"/>
</dbReference>
<gene>
    <name evidence="6" type="ORF">CKA81_16880</name>
</gene>
<evidence type="ECO:0000256" key="3">
    <source>
        <dbReference type="ARBA" id="ARBA00023163"/>
    </source>
</evidence>
<dbReference type="InterPro" id="IPR012318">
    <property type="entry name" value="HTH_CRP"/>
</dbReference>
<dbReference type="EMBL" id="CP022987">
    <property type="protein sequence ID" value="QAA95350.1"/>
    <property type="molecule type" value="Genomic_DNA"/>
</dbReference>
<evidence type="ECO:0000313" key="6">
    <source>
        <dbReference type="EMBL" id="QAA95350.1"/>
    </source>
</evidence>
<dbReference type="InterPro" id="IPR036390">
    <property type="entry name" value="WH_DNA-bd_sf"/>
</dbReference>
<dbReference type="PANTHER" id="PTHR24567">
    <property type="entry name" value="CRP FAMILY TRANSCRIPTIONAL REGULATORY PROTEIN"/>
    <property type="match status" value="1"/>
</dbReference>
<keyword evidence="3" id="KW-0804">Transcription</keyword>
<dbReference type="CDD" id="cd00038">
    <property type="entry name" value="CAP_ED"/>
    <property type="match status" value="1"/>
</dbReference>
<dbReference type="Pfam" id="PF00027">
    <property type="entry name" value="cNMP_binding"/>
    <property type="match status" value="1"/>
</dbReference>
<dbReference type="PRINTS" id="PR00034">
    <property type="entry name" value="HTHCRP"/>
</dbReference>
<dbReference type="PROSITE" id="PS50042">
    <property type="entry name" value="CNMP_BINDING_3"/>
    <property type="match status" value="1"/>
</dbReference>
<dbReference type="GO" id="GO:0003677">
    <property type="term" value="F:DNA binding"/>
    <property type="evidence" value="ECO:0007669"/>
    <property type="project" value="UniProtKB-KW"/>
</dbReference>
<dbReference type="Gene3D" id="2.60.120.10">
    <property type="entry name" value="Jelly Rolls"/>
    <property type="match status" value="1"/>
</dbReference>
<dbReference type="Proteomes" id="UP000283474">
    <property type="component" value="Chromosome"/>
</dbReference>
<protein>
    <submittedName>
        <fullName evidence="6">Crp/Fnr family transcriptional regulator</fullName>
    </submittedName>
</protein>
<proteinExistence type="predicted"/>
<dbReference type="PANTHER" id="PTHR24567:SF28">
    <property type="entry name" value="LISTERIOLYSIN REGULATORY PROTEIN"/>
    <property type="match status" value="1"/>
</dbReference>
<keyword evidence="7" id="KW-1185">Reference proteome</keyword>
<reference evidence="6 7" key="1">
    <citation type="submission" date="2017-08" db="EMBL/GenBank/DDBJ databases">
        <authorList>
            <person name="Park S.-J."/>
            <person name="Kim H."/>
        </authorList>
    </citation>
    <scope>NUCLEOTIDE SEQUENCE [LARGE SCALE GENOMIC DNA]</scope>
    <source>
        <strain evidence="7">ye3</strain>
    </source>
</reference>
<dbReference type="OrthoDB" id="8565101at2"/>
<evidence type="ECO:0000256" key="2">
    <source>
        <dbReference type="ARBA" id="ARBA00023125"/>
    </source>
</evidence>
<evidence type="ECO:0000313" key="7">
    <source>
        <dbReference type="Proteomes" id="UP000283474"/>
    </source>
</evidence>
<evidence type="ECO:0000259" key="5">
    <source>
        <dbReference type="PROSITE" id="PS51063"/>
    </source>
</evidence>
<name>A0A410GGE7_9BURK</name>